<feature type="signal peptide" evidence="2">
    <location>
        <begin position="1"/>
        <end position="23"/>
    </location>
</feature>
<evidence type="ECO:0000313" key="4">
    <source>
        <dbReference type="Proteomes" id="UP000606974"/>
    </source>
</evidence>
<keyword evidence="4" id="KW-1185">Reference proteome</keyword>
<protein>
    <submittedName>
        <fullName evidence="3">Uncharacterized protein</fullName>
    </submittedName>
</protein>
<dbReference type="Proteomes" id="UP000606974">
    <property type="component" value="Unassembled WGS sequence"/>
</dbReference>
<feature type="region of interest" description="Disordered" evidence="1">
    <location>
        <begin position="206"/>
        <end position="249"/>
    </location>
</feature>
<feature type="compositionally biased region" description="Polar residues" evidence="1">
    <location>
        <begin position="233"/>
        <end position="249"/>
    </location>
</feature>
<organism evidence="3 4">
    <name type="scientific">Endocarpon pusillum</name>
    <dbReference type="NCBI Taxonomy" id="364733"/>
    <lineage>
        <taxon>Eukaryota</taxon>
        <taxon>Fungi</taxon>
        <taxon>Dikarya</taxon>
        <taxon>Ascomycota</taxon>
        <taxon>Pezizomycotina</taxon>
        <taxon>Eurotiomycetes</taxon>
        <taxon>Chaetothyriomycetidae</taxon>
        <taxon>Verrucariales</taxon>
        <taxon>Verrucariaceae</taxon>
        <taxon>Endocarpon</taxon>
    </lineage>
</organism>
<dbReference type="AlphaFoldDB" id="A0A8H7A7I2"/>
<dbReference type="EMBL" id="JAACFV010000153">
    <property type="protein sequence ID" value="KAF7503988.1"/>
    <property type="molecule type" value="Genomic_DNA"/>
</dbReference>
<reference evidence="3" key="1">
    <citation type="submission" date="2020-02" db="EMBL/GenBank/DDBJ databases">
        <authorList>
            <person name="Palmer J.M."/>
        </authorList>
    </citation>
    <scope>NUCLEOTIDE SEQUENCE</scope>
    <source>
        <strain evidence="3">EPUS1.4</strain>
        <tissue evidence="3">Thallus</tissue>
    </source>
</reference>
<evidence type="ECO:0000256" key="1">
    <source>
        <dbReference type="SAM" id="MobiDB-lite"/>
    </source>
</evidence>
<accession>A0A8H7A7I2</accession>
<keyword evidence="2" id="KW-0732">Signal</keyword>
<proteinExistence type="predicted"/>
<evidence type="ECO:0000313" key="3">
    <source>
        <dbReference type="EMBL" id="KAF7503988.1"/>
    </source>
</evidence>
<evidence type="ECO:0000256" key="2">
    <source>
        <dbReference type="SAM" id="SignalP"/>
    </source>
</evidence>
<gene>
    <name evidence="3" type="ORF">GJ744_002916</name>
</gene>
<comment type="caution">
    <text evidence="3">The sequence shown here is derived from an EMBL/GenBank/DDBJ whole genome shotgun (WGS) entry which is preliminary data.</text>
</comment>
<feature type="chain" id="PRO_5034260825" evidence="2">
    <location>
        <begin position="24"/>
        <end position="307"/>
    </location>
</feature>
<sequence length="307" mass="33173">MLPFKLIYMLGFLLTTCVSFTSSMYIHAQASTQTPKSTSQGAVRPSTNLSVGEVRAKSEGEVVYARRTPTFDPTLTILTTTGVLLPRHNTPFPRCIKSLASTMRCFTTTQCRALEAREPLPLNESGSAHSTSTDILTFITGTTTISHPDSVTSSGIEIVYRPTETSILVDHFNISGTGVVSQLVHTPYHLKDLMVSPYTATTLTNFGSVSTQRPRKPTTKDDEIDSPVPTPTPTAITEENMPSSMQTPLTKSLPFTTVTTWTGTLSLRIGSSISHTAIPTAVTHSPSAPGVIFRHSSQSTIFTACQM</sequence>
<name>A0A8H7A7I2_9EURO</name>